<feature type="binding site" evidence="9">
    <location>
        <position position="17"/>
    </location>
    <ligand>
        <name>ATP</name>
        <dbReference type="ChEBI" id="CHEBI:30616"/>
    </ligand>
</feature>
<evidence type="ECO:0000256" key="4">
    <source>
        <dbReference type="ARBA" id="ARBA00022741"/>
    </source>
</evidence>
<feature type="binding site" evidence="9">
    <location>
        <position position="41"/>
    </location>
    <ligand>
        <name>substrate</name>
    </ligand>
</feature>
<dbReference type="CDD" id="cd02163">
    <property type="entry name" value="PPAT"/>
    <property type="match status" value="1"/>
</dbReference>
<dbReference type="AlphaFoldDB" id="A0A1B7LEK6"/>
<feature type="binding site" evidence="9">
    <location>
        <position position="98"/>
    </location>
    <ligand>
        <name>ATP</name>
        <dbReference type="ChEBI" id="CHEBI:30616"/>
    </ligand>
</feature>
<keyword evidence="4 9" id="KW-0547">Nucleotide-binding</keyword>
<dbReference type="GO" id="GO:0004595">
    <property type="term" value="F:pantetheine-phosphate adenylyltransferase activity"/>
    <property type="evidence" value="ECO:0007669"/>
    <property type="project" value="UniProtKB-UniRule"/>
</dbReference>
<dbReference type="Gene3D" id="3.40.50.620">
    <property type="entry name" value="HUPs"/>
    <property type="match status" value="1"/>
</dbReference>
<dbReference type="GO" id="GO:0005524">
    <property type="term" value="F:ATP binding"/>
    <property type="evidence" value="ECO:0007669"/>
    <property type="project" value="UniProtKB-KW"/>
</dbReference>
<sequence length="167" mass="18756">MRIAVYPGSFDPVTNGHLDVIERAALLFDQLIVAVSRNTAKKPLFTVAERVDILREVLQPYYNVLVDSFEGLTVHYARSQNAQAIIRGLRAISDFENEFMMALTNKKLVPSVDTLFLMTRAEYSFISSSAVKEVAYFGGCVQDLVPGAVEKRLHRKFNARREAGREG</sequence>
<dbReference type="InterPro" id="IPR004821">
    <property type="entry name" value="Cyt_trans-like"/>
</dbReference>
<feature type="binding site" evidence="9">
    <location>
        <position position="73"/>
    </location>
    <ligand>
        <name>substrate</name>
    </ligand>
</feature>
<feature type="site" description="Transition state stabilizer" evidence="9">
    <location>
        <position position="17"/>
    </location>
</feature>
<evidence type="ECO:0000259" key="10">
    <source>
        <dbReference type="Pfam" id="PF01467"/>
    </source>
</evidence>
<dbReference type="InterPro" id="IPR014729">
    <property type="entry name" value="Rossmann-like_a/b/a_fold"/>
</dbReference>
<organism evidence="11 12">
    <name type="scientific">Desulfotomaculum copahuensis</name>
    <dbReference type="NCBI Taxonomy" id="1838280"/>
    <lineage>
        <taxon>Bacteria</taxon>
        <taxon>Bacillati</taxon>
        <taxon>Bacillota</taxon>
        <taxon>Clostridia</taxon>
        <taxon>Eubacteriales</taxon>
        <taxon>Desulfotomaculaceae</taxon>
        <taxon>Desulfotomaculum</taxon>
    </lineage>
</organism>
<dbReference type="InterPro" id="IPR001980">
    <property type="entry name" value="PPAT"/>
</dbReference>
<evidence type="ECO:0000256" key="1">
    <source>
        <dbReference type="ARBA" id="ARBA00022490"/>
    </source>
</evidence>
<feature type="domain" description="Cytidyltransferase-like" evidence="10">
    <location>
        <begin position="5"/>
        <end position="133"/>
    </location>
</feature>
<dbReference type="Proteomes" id="UP000078532">
    <property type="component" value="Unassembled WGS sequence"/>
</dbReference>
<feature type="binding site" evidence="9">
    <location>
        <position position="87"/>
    </location>
    <ligand>
        <name>substrate</name>
    </ligand>
</feature>
<comment type="cofactor">
    <cofactor evidence="9">
        <name>Mg(2+)</name>
        <dbReference type="ChEBI" id="CHEBI:18420"/>
    </cofactor>
</comment>
<gene>
    <name evidence="9" type="primary">coaD</name>
    <name evidence="11" type="ORF">A6M21_09895</name>
</gene>
<comment type="catalytic activity">
    <reaction evidence="8 9">
        <text>(R)-4'-phosphopantetheine + ATP + H(+) = 3'-dephospho-CoA + diphosphate</text>
        <dbReference type="Rhea" id="RHEA:19801"/>
        <dbReference type="ChEBI" id="CHEBI:15378"/>
        <dbReference type="ChEBI" id="CHEBI:30616"/>
        <dbReference type="ChEBI" id="CHEBI:33019"/>
        <dbReference type="ChEBI" id="CHEBI:57328"/>
        <dbReference type="ChEBI" id="CHEBI:61723"/>
        <dbReference type="EC" id="2.7.7.3"/>
    </reaction>
</comment>
<evidence type="ECO:0000313" key="11">
    <source>
        <dbReference type="EMBL" id="OAT81714.1"/>
    </source>
</evidence>
<protein>
    <recommendedName>
        <fullName evidence="9">Phosphopantetheine adenylyltransferase</fullName>
        <ecNumber evidence="9">2.7.7.3</ecNumber>
    </recommendedName>
    <alternativeName>
        <fullName evidence="9">Dephospho-CoA pyrophosphorylase</fullName>
    </alternativeName>
    <alternativeName>
        <fullName evidence="9">Pantetheine-phosphate adenylyltransferase</fullName>
        <shortName evidence="9">PPAT</shortName>
    </alternativeName>
</protein>
<dbReference type="GO" id="GO:0005737">
    <property type="term" value="C:cytoplasm"/>
    <property type="evidence" value="ECO:0007669"/>
    <property type="project" value="UniProtKB-SubCell"/>
</dbReference>
<evidence type="ECO:0000256" key="7">
    <source>
        <dbReference type="ARBA" id="ARBA00022993"/>
    </source>
</evidence>
<dbReference type="NCBIfam" id="TIGR01510">
    <property type="entry name" value="coaD_prev_kdtB"/>
    <property type="match status" value="1"/>
</dbReference>
<evidence type="ECO:0000256" key="2">
    <source>
        <dbReference type="ARBA" id="ARBA00022679"/>
    </source>
</evidence>
<evidence type="ECO:0000256" key="9">
    <source>
        <dbReference type="HAMAP-Rule" id="MF_00151"/>
    </source>
</evidence>
<feature type="binding site" evidence="9">
    <location>
        <begin position="123"/>
        <end position="129"/>
    </location>
    <ligand>
        <name>ATP</name>
        <dbReference type="ChEBI" id="CHEBI:30616"/>
    </ligand>
</feature>
<comment type="caution">
    <text evidence="11">The sequence shown here is derived from an EMBL/GenBank/DDBJ whole genome shotgun (WGS) entry which is preliminary data.</text>
</comment>
<evidence type="ECO:0000256" key="8">
    <source>
        <dbReference type="ARBA" id="ARBA00029346"/>
    </source>
</evidence>
<evidence type="ECO:0000313" key="12">
    <source>
        <dbReference type="Proteomes" id="UP000078532"/>
    </source>
</evidence>
<feature type="binding site" evidence="9">
    <location>
        <begin position="9"/>
        <end position="10"/>
    </location>
    <ligand>
        <name>ATP</name>
        <dbReference type="ChEBI" id="CHEBI:30616"/>
    </ligand>
</feature>
<accession>A0A1B7LEK6</accession>
<dbReference type="PANTHER" id="PTHR21342:SF1">
    <property type="entry name" value="PHOSPHOPANTETHEINE ADENYLYLTRANSFERASE"/>
    <property type="match status" value="1"/>
</dbReference>
<dbReference type="PRINTS" id="PR01020">
    <property type="entry name" value="LPSBIOSNTHSS"/>
</dbReference>
<evidence type="ECO:0000256" key="3">
    <source>
        <dbReference type="ARBA" id="ARBA00022695"/>
    </source>
</evidence>
<comment type="subunit">
    <text evidence="9">Homohexamer.</text>
</comment>
<dbReference type="Pfam" id="PF01467">
    <property type="entry name" value="CTP_transf_like"/>
    <property type="match status" value="1"/>
</dbReference>
<keyword evidence="2 9" id="KW-0808">Transferase</keyword>
<dbReference type="HAMAP" id="MF_00151">
    <property type="entry name" value="PPAT_bact"/>
    <property type="match status" value="1"/>
</dbReference>
<dbReference type="SUPFAM" id="SSF52374">
    <property type="entry name" value="Nucleotidylyl transferase"/>
    <property type="match status" value="1"/>
</dbReference>
<reference evidence="11 12" key="1">
    <citation type="submission" date="2016-04" db="EMBL/GenBank/DDBJ databases">
        <authorList>
            <person name="Evans L.H."/>
            <person name="Alamgir A."/>
            <person name="Owens N."/>
            <person name="Weber N.D."/>
            <person name="Virtaneva K."/>
            <person name="Barbian K."/>
            <person name="Babar A."/>
            <person name="Rosenke K."/>
        </authorList>
    </citation>
    <scope>NUCLEOTIDE SEQUENCE [LARGE SCALE GENOMIC DNA]</scope>
    <source>
        <strain evidence="11 12">LMa1</strain>
    </source>
</reference>
<dbReference type="RefSeq" id="WP_066668134.1">
    <property type="nucleotide sequence ID" value="NZ_LYVF01000158.1"/>
</dbReference>
<dbReference type="OrthoDB" id="9806661at2"/>
<keyword evidence="6 9" id="KW-0460">Magnesium</keyword>
<dbReference type="PANTHER" id="PTHR21342">
    <property type="entry name" value="PHOSPHOPANTETHEINE ADENYLYLTRANSFERASE"/>
    <property type="match status" value="1"/>
</dbReference>
<comment type="similarity">
    <text evidence="9">Belongs to the bacterial CoaD family.</text>
</comment>
<comment type="function">
    <text evidence="9">Reversibly transfers an adenylyl group from ATP to 4'-phosphopantetheine, yielding dephospho-CoA (dPCoA) and pyrophosphate.</text>
</comment>
<comment type="subcellular location">
    <subcellularLocation>
        <location evidence="9">Cytoplasm</location>
    </subcellularLocation>
</comment>
<feature type="binding site" evidence="9">
    <location>
        <position position="9"/>
    </location>
    <ligand>
        <name>substrate</name>
    </ligand>
</feature>
<evidence type="ECO:0000256" key="6">
    <source>
        <dbReference type="ARBA" id="ARBA00022842"/>
    </source>
</evidence>
<proteinExistence type="inferred from homology"/>
<feature type="binding site" evidence="9">
    <location>
        <begin position="88"/>
        <end position="90"/>
    </location>
    <ligand>
        <name>ATP</name>
        <dbReference type="ChEBI" id="CHEBI:30616"/>
    </ligand>
</feature>
<keyword evidence="12" id="KW-1185">Reference proteome</keyword>
<dbReference type="UniPathway" id="UPA00241">
    <property type="reaction ID" value="UER00355"/>
</dbReference>
<dbReference type="STRING" id="1838280.A6M21_09895"/>
<dbReference type="GO" id="GO:0015937">
    <property type="term" value="P:coenzyme A biosynthetic process"/>
    <property type="evidence" value="ECO:0007669"/>
    <property type="project" value="UniProtKB-UniRule"/>
</dbReference>
<keyword evidence="7 9" id="KW-0173">Coenzyme A biosynthesis</keyword>
<dbReference type="NCBIfam" id="TIGR00125">
    <property type="entry name" value="cyt_tran_rel"/>
    <property type="match status" value="1"/>
</dbReference>
<keyword evidence="3 9" id="KW-0548">Nucleotidyltransferase</keyword>
<dbReference type="EMBL" id="LYVF01000158">
    <property type="protein sequence ID" value="OAT81714.1"/>
    <property type="molecule type" value="Genomic_DNA"/>
</dbReference>
<keyword evidence="1 9" id="KW-0963">Cytoplasm</keyword>
<evidence type="ECO:0000256" key="5">
    <source>
        <dbReference type="ARBA" id="ARBA00022840"/>
    </source>
</evidence>
<comment type="pathway">
    <text evidence="9">Cofactor biosynthesis; coenzyme A biosynthesis; CoA from (R)-pantothenate: step 4/5.</text>
</comment>
<dbReference type="EC" id="2.7.7.3" evidence="9"/>
<name>A0A1B7LEK6_9FIRM</name>
<keyword evidence="5 9" id="KW-0067">ATP-binding</keyword>